<organism evidence="7 8">
    <name type="scientific">Lactococcus allomyrinae</name>
    <dbReference type="NCBI Taxonomy" id="2419773"/>
    <lineage>
        <taxon>Bacteria</taxon>
        <taxon>Bacillati</taxon>
        <taxon>Bacillota</taxon>
        <taxon>Bacilli</taxon>
        <taxon>Lactobacillales</taxon>
        <taxon>Streptococcaceae</taxon>
        <taxon>Lactococcus</taxon>
    </lineage>
</organism>
<dbReference type="PANTHER" id="PTHR47738:SF2">
    <property type="entry name" value="PTS SYSTEM FRUCTOSE-LIKE EIIA COMPONENT"/>
    <property type="match status" value="1"/>
</dbReference>
<keyword evidence="2" id="KW-0597">Phosphoprotein</keyword>
<dbReference type="InterPro" id="IPR016152">
    <property type="entry name" value="PTrfase/Anion_transptr"/>
</dbReference>
<evidence type="ECO:0000256" key="2">
    <source>
        <dbReference type="ARBA" id="ARBA00022553"/>
    </source>
</evidence>
<reference evidence="7 8" key="1">
    <citation type="submission" date="2018-09" db="EMBL/GenBank/DDBJ databases">
        <title>Genome sequencing of strain 1JSPR-7.</title>
        <authorList>
            <person name="Heo J."/>
            <person name="Kim S.-J."/>
            <person name="Kwon S.-W."/>
        </authorList>
    </citation>
    <scope>NUCLEOTIDE SEQUENCE [LARGE SCALE GENOMIC DNA]</scope>
    <source>
        <strain evidence="7 8">1JSPR-7</strain>
    </source>
</reference>
<dbReference type="InterPro" id="IPR004715">
    <property type="entry name" value="PTS_IIA_fruc"/>
</dbReference>
<dbReference type="GO" id="GO:0016020">
    <property type="term" value="C:membrane"/>
    <property type="evidence" value="ECO:0007669"/>
    <property type="project" value="InterPro"/>
</dbReference>
<evidence type="ECO:0000313" key="7">
    <source>
        <dbReference type="EMBL" id="AYG00421.1"/>
    </source>
</evidence>
<keyword evidence="1" id="KW-0813">Transport</keyword>
<feature type="domain" description="PTS EIIA type-2" evidence="6">
    <location>
        <begin position="8"/>
        <end position="153"/>
    </location>
</feature>
<keyword evidence="8" id="KW-1185">Reference proteome</keyword>
<dbReference type="PROSITE" id="PS51094">
    <property type="entry name" value="PTS_EIIA_TYPE_2"/>
    <property type="match status" value="1"/>
</dbReference>
<keyword evidence="4" id="KW-0808">Transferase</keyword>
<dbReference type="Gene3D" id="3.40.930.10">
    <property type="entry name" value="Mannitol-specific EII, Chain A"/>
    <property type="match status" value="1"/>
</dbReference>
<dbReference type="InterPro" id="IPR002178">
    <property type="entry name" value="PTS_EIIA_type-2_dom"/>
</dbReference>
<gene>
    <name evidence="7" type="ORF">D7I46_04535</name>
</gene>
<evidence type="ECO:0000313" key="8">
    <source>
        <dbReference type="Proteomes" id="UP000269374"/>
    </source>
</evidence>
<dbReference type="InterPro" id="IPR051541">
    <property type="entry name" value="PTS_SugarTrans_NitroReg"/>
</dbReference>
<dbReference type="RefSeq" id="WP_120771809.1">
    <property type="nucleotide sequence ID" value="NZ_CP032627.1"/>
</dbReference>
<dbReference type="AlphaFoldDB" id="A0A387BPG9"/>
<accession>A0A387BPG9</accession>
<name>A0A387BPG9_9LACT</name>
<dbReference type="PROSITE" id="PS00372">
    <property type="entry name" value="PTS_EIIA_TYPE_2_HIS"/>
    <property type="match status" value="1"/>
</dbReference>
<dbReference type="NCBIfam" id="TIGR00848">
    <property type="entry name" value="fruA"/>
    <property type="match status" value="1"/>
</dbReference>
<dbReference type="Proteomes" id="UP000269374">
    <property type="component" value="Chromosome"/>
</dbReference>
<dbReference type="EMBL" id="CP032627">
    <property type="protein sequence ID" value="AYG00421.1"/>
    <property type="molecule type" value="Genomic_DNA"/>
</dbReference>
<dbReference type="GO" id="GO:0008982">
    <property type="term" value="F:protein-N(PI)-phosphohistidine-sugar phosphotransferase activity"/>
    <property type="evidence" value="ECO:0007669"/>
    <property type="project" value="InterPro"/>
</dbReference>
<proteinExistence type="predicted"/>
<dbReference type="GO" id="GO:0009401">
    <property type="term" value="P:phosphoenolpyruvate-dependent sugar phosphotransferase system"/>
    <property type="evidence" value="ECO:0007669"/>
    <property type="project" value="UniProtKB-KW"/>
</dbReference>
<dbReference type="KEGG" id="lact:D7I46_04535"/>
<dbReference type="PANTHER" id="PTHR47738">
    <property type="entry name" value="PTS SYSTEM FRUCTOSE-LIKE EIIA COMPONENT-RELATED"/>
    <property type="match status" value="1"/>
</dbReference>
<dbReference type="Pfam" id="PF00359">
    <property type="entry name" value="PTS_EIIA_2"/>
    <property type="match status" value="1"/>
</dbReference>
<evidence type="ECO:0000259" key="6">
    <source>
        <dbReference type="PROSITE" id="PS51094"/>
    </source>
</evidence>
<keyword evidence="5" id="KW-0598">Phosphotransferase system</keyword>
<keyword evidence="3 7" id="KW-0762">Sugar transport</keyword>
<evidence type="ECO:0000256" key="5">
    <source>
        <dbReference type="ARBA" id="ARBA00022683"/>
    </source>
</evidence>
<evidence type="ECO:0000256" key="4">
    <source>
        <dbReference type="ARBA" id="ARBA00022679"/>
    </source>
</evidence>
<sequence>MTDIDLGKVVHKNLIVVPSKSKTKDEVINELGHLLATKGYLFDAQEFIDDVYLREKEGVTGIGQGIAIPHGKSIAVKNTTIAVAVLDEEIEWETLDEQPVKVVIMFAVKDTDANTTHILLLQQIAVLLAHSDFLDKLKKVTSVDELYQLMTTAN</sequence>
<evidence type="ECO:0000256" key="1">
    <source>
        <dbReference type="ARBA" id="ARBA00022448"/>
    </source>
</evidence>
<dbReference type="CDD" id="cd00211">
    <property type="entry name" value="PTS_IIA_fru"/>
    <property type="match status" value="1"/>
</dbReference>
<dbReference type="SUPFAM" id="SSF55804">
    <property type="entry name" value="Phoshotransferase/anion transport protein"/>
    <property type="match status" value="1"/>
</dbReference>
<protein>
    <submittedName>
        <fullName evidence="7">PTS sugar transporter subunit IIA</fullName>
    </submittedName>
</protein>
<evidence type="ECO:0000256" key="3">
    <source>
        <dbReference type="ARBA" id="ARBA00022597"/>
    </source>
</evidence>
<dbReference type="OrthoDB" id="95460at2"/>